<protein>
    <submittedName>
        <fullName evidence="5">Unannotated protein</fullName>
    </submittedName>
</protein>
<accession>A0A6J7BSQ5</accession>
<evidence type="ECO:0000256" key="1">
    <source>
        <dbReference type="ARBA" id="ARBA00022603"/>
    </source>
</evidence>
<name>A0A6J7BSQ5_9ZZZZ</name>
<dbReference type="GO" id="GO:0070475">
    <property type="term" value="P:rRNA base methylation"/>
    <property type="evidence" value="ECO:0007669"/>
    <property type="project" value="TreeGrafter"/>
</dbReference>
<dbReference type="Gene3D" id="2.40.50.1070">
    <property type="match status" value="1"/>
</dbReference>
<dbReference type="PANTHER" id="PTHR11061">
    <property type="entry name" value="RNA M5U METHYLTRANSFERASE"/>
    <property type="match status" value="1"/>
</dbReference>
<dbReference type="PROSITE" id="PS51687">
    <property type="entry name" value="SAM_MT_RNA_M5U"/>
    <property type="match status" value="1"/>
</dbReference>
<dbReference type="InterPro" id="IPR012340">
    <property type="entry name" value="NA-bd_OB-fold"/>
</dbReference>
<keyword evidence="2" id="KW-0808">Transferase</keyword>
<dbReference type="InterPro" id="IPR030390">
    <property type="entry name" value="MeTrfase_TrmA_AS"/>
</dbReference>
<reference evidence="5" key="1">
    <citation type="submission" date="2020-05" db="EMBL/GenBank/DDBJ databases">
        <authorList>
            <person name="Chiriac C."/>
            <person name="Salcher M."/>
            <person name="Ghai R."/>
            <person name="Kavagutti S V."/>
        </authorList>
    </citation>
    <scope>NUCLEOTIDE SEQUENCE</scope>
</reference>
<dbReference type="GO" id="GO:0070041">
    <property type="term" value="F:rRNA (uridine-C5-)-methyltransferase activity"/>
    <property type="evidence" value="ECO:0007669"/>
    <property type="project" value="TreeGrafter"/>
</dbReference>
<keyword evidence="1" id="KW-0489">Methyltransferase</keyword>
<evidence type="ECO:0000313" key="5">
    <source>
        <dbReference type="EMBL" id="CAB4848612.1"/>
    </source>
</evidence>
<dbReference type="SUPFAM" id="SSF50249">
    <property type="entry name" value="Nucleic acid-binding proteins"/>
    <property type="match status" value="1"/>
</dbReference>
<feature type="domain" description="TRAM" evidence="4">
    <location>
        <begin position="5"/>
        <end position="65"/>
    </location>
</feature>
<dbReference type="PANTHER" id="PTHR11061:SF30">
    <property type="entry name" value="TRNA (URACIL(54)-C(5))-METHYLTRANSFERASE"/>
    <property type="match status" value="1"/>
</dbReference>
<evidence type="ECO:0000259" key="4">
    <source>
        <dbReference type="PROSITE" id="PS50926"/>
    </source>
</evidence>
<keyword evidence="3" id="KW-0949">S-adenosyl-L-methionine</keyword>
<dbReference type="EMBL" id="CAFBND010000070">
    <property type="protein sequence ID" value="CAB4949637.1"/>
    <property type="molecule type" value="Genomic_DNA"/>
</dbReference>
<evidence type="ECO:0000256" key="2">
    <source>
        <dbReference type="ARBA" id="ARBA00022679"/>
    </source>
</evidence>
<dbReference type="EMBL" id="CAFBIZ010000063">
    <property type="protein sequence ID" value="CAB4848612.1"/>
    <property type="molecule type" value="Genomic_DNA"/>
</dbReference>
<dbReference type="Gene3D" id="3.40.50.150">
    <property type="entry name" value="Vaccinia Virus protein VP39"/>
    <property type="match status" value="2"/>
</dbReference>
<organism evidence="5">
    <name type="scientific">freshwater metagenome</name>
    <dbReference type="NCBI Taxonomy" id="449393"/>
    <lineage>
        <taxon>unclassified sequences</taxon>
        <taxon>metagenomes</taxon>
        <taxon>ecological metagenomes</taxon>
    </lineage>
</organism>
<gene>
    <name evidence="5" type="ORF">UFOPK3268_00639</name>
    <name evidence="6" type="ORF">UFOPK3752_01572</name>
    <name evidence="7" type="ORF">UFOPK4150_01287</name>
</gene>
<dbReference type="CDD" id="cd02440">
    <property type="entry name" value="AdoMet_MTases"/>
    <property type="match status" value="1"/>
</dbReference>
<dbReference type="PROSITE" id="PS50926">
    <property type="entry name" value="TRAM"/>
    <property type="match status" value="1"/>
</dbReference>
<dbReference type="InterPro" id="IPR002792">
    <property type="entry name" value="TRAM_dom"/>
</dbReference>
<evidence type="ECO:0000256" key="3">
    <source>
        <dbReference type="ARBA" id="ARBA00022691"/>
    </source>
</evidence>
<proteinExistence type="predicted"/>
<dbReference type="InterPro" id="IPR030391">
    <property type="entry name" value="MeTrfase_TrmA_CS"/>
</dbReference>
<dbReference type="InterPro" id="IPR029063">
    <property type="entry name" value="SAM-dependent_MTases_sf"/>
</dbReference>
<dbReference type="PROSITE" id="PS01231">
    <property type="entry name" value="TRMA_2"/>
    <property type="match status" value="1"/>
</dbReference>
<dbReference type="SUPFAM" id="SSF53335">
    <property type="entry name" value="S-adenosyl-L-methionine-dependent methyltransferases"/>
    <property type="match status" value="1"/>
</dbReference>
<dbReference type="PROSITE" id="PS01230">
    <property type="entry name" value="TRMA_1"/>
    <property type="match status" value="1"/>
</dbReference>
<evidence type="ECO:0000313" key="7">
    <source>
        <dbReference type="EMBL" id="CAB5033807.1"/>
    </source>
</evidence>
<dbReference type="AlphaFoldDB" id="A0A6J7BSQ5"/>
<sequence length="431" mass="45792">MTDKSPVRGDKATVRVERVAHGGHCVARHEGRVLFVRHAIPGEVVDVVITGEGAKGRYLRADAVAVVEPSDDRVDPPCAHSGAGKCGGCDWQHVSLEAQRRMKSDVLREQLTRLGGIESINGVPLEESVRVEAVAGDIEGLSWRTRVRYAVDEDGSLGFRRSRSHRVQVIDSCPLVTDAVDSTDVTWRQWQGADEVTVVASSLGDRAVVIDPPGSVPSGAMPGLPEDVVLPGRRGRGWVREFAGGREWRVQADGFWQVHPGAADVLVDAVREALAPRPGEHLLDLYSGVGLFAGCLAADLGPEGRVDAVEFSVLACGDARRNLHDLPQVRIHAAPVESWLAASAAAGPEGVTSVDIVVLDPPRNGAGAGVLDRVMALTPRAVAYVACDPASLGRDIGHMAGAGWTVGSVRGFDLFPMTSHLETVALLLPPR</sequence>
<evidence type="ECO:0000313" key="6">
    <source>
        <dbReference type="EMBL" id="CAB4949637.1"/>
    </source>
</evidence>
<dbReference type="EMBL" id="CAFBPU010000024">
    <property type="protein sequence ID" value="CAB5033807.1"/>
    <property type="molecule type" value="Genomic_DNA"/>
</dbReference>
<dbReference type="Pfam" id="PF05958">
    <property type="entry name" value="tRNA_U5-meth_tr"/>
    <property type="match status" value="1"/>
</dbReference>
<dbReference type="Pfam" id="PF01938">
    <property type="entry name" value="TRAM"/>
    <property type="match status" value="1"/>
</dbReference>
<dbReference type="InterPro" id="IPR010280">
    <property type="entry name" value="U5_MeTrfase_fam"/>
</dbReference>
<dbReference type="Gene3D" id="2.40.50.140">
    <property type="entry name" value="Nucleic acid-binding proteins"/>
    <property type="match status" value="1"/>
</dbReference>